<gene>
    <name evidence="2" type="ORF">MEDL_54561</name>
</gene>
<dbReference type="Proteomes" id="UP000683360">
    <property type="component" value="Unassembled WGS sequence"/>
</dbReference>
<evidence type="ECO:0000313" key="2">
    <source>
        <dbReference type="EMBL" id="CAG2242392.1"/>
    </source>
</evidence>
<proteinExistence type="predicted"/>
<dbReference type="AlphaFoldDB" id="A0A8S3UI43"/>
<reference evidence="2" key="1">
    <citation type="submission" date="2021-03" db="EMBL/GenBank/DDBJ databases">
        <authorList>
            <person name="Bekaert M."/>
        </authorList>
    </citation>
    <scope>NUCLEOTIDE SEQUENCE</scope>
</reference>
<evidence type="ECO:0000256" key="1">
    <source>
        <dbReference type="SAM" id="MobiDB-lite"/>
    </source>
</evidence>
<feature type="region of interest" description="Disordered" evidence="1">
    <location>
        <begin position="841"/>
        <end position="890"/>
    </location>
</feature>
<dbReference type="EMBL" id="CAJPWZ010002661">
    <property type="protein sequence ID" value="CAG2242392.1"/>
    <property type="molecule type" value="Genomic_DNA"/>
</dbReference>
<keyword evidence="3" id="KW-1185">Reference proteome</keyword>
<organism evidence="2 3">
    <name type="scientific">Mytilus edulis</name>
    <name type="common">Blue mussel</name>
    <dbReference type="NCBI Taxonomy" id="6550"/>
    <lineage>
        <taxon>Eukaryota</taxon>
        <taxon>Metazoa</taxon>
        <taxon>Spiralia</taxon>
        <taxon>Lophotrochozoa</taxon>
        <taxon>Mollusca</taxon>
        <taxon>Bivalvia</taxon>
        <taxon>Autobranchia</taxon>
        <taxon>Pteriomorphia</taxon>
        <taxon>Mytilida</taxon>
        <taxon>Mytiloidea</taxon>
        <taxon>Mytilidae</taxon>
        <taxon>Mytilinae</taxon>
        <taxon>Mytilus</taxon>
    </lineage>
</organism>
<protein>
    <submittedName>
        <fullName evidence="2">Uncharacterized protein</fullName>
    </submittedName>
</protein>
<accession>A0A8S3UI43</accession>
<comment type="caution">
    <text evidence="2">The sequence shown here is derived from an EMBL/GenBank/DDBJ whole genome shotgun (WGS) entry which is preliminary data.</text>
</comment>
<dbReference type="OrthoDB" id="6179172at2759"/>
<sequence>MVKHKSQLTTTAFKKIVKHKSQLTTTALKDGQTQESTDNDSQTQEVDKDKMWKYFSIILLFGKNTFEKVPIDSQIENVLEKYHDTCGAHSCLNGTLNDDESASMICGLCSCNNNCIKESNCCPEVLLHQPKRICFDGIIYRPAMPYVKAKTYNKYKTVDECPHYSPADISIKCTKKRDVTERIMTTPMTSLNTHLTYDNIYCAQCNNDTQNLESWYFDFQCKMKINFNILSSVNEIANLAIQNNCTIITRPVYNHKSFIESCEDDPKGMISECNKTDTWLNGDNAILNACQSVDQPFGMFKNVFCYICNPPIVHKEVITSCSSNNHNTSLFQLCNKSLPNASLYPYKNKFCYQCNFNQSLNNAIDILYKHLGLEHVYYVLPRYCNGQSQMAMYGNTTAVVDDTLQMNVTDLQNSNEDIPFARQWQYMITCQRQEIFSMFFSVNDIIQESLLRGCNNTEPVSKYKMQCVSKPQLIRECSEPMYTTETFVILKSACLSLEDSNLVAYKGYYNIFLLHLQLESVFKERLLCIDEYFLSLFNIKDEICYNFTHYNWNIQLLYCHLCYSSYPIGGGGAGGYRSMLLLSSYDQSIGTSLSHSCSSQQIFDSSLNICRDLRCIPGKVLANNTCIPLLQMTADLCYIFAVHFDAIISKIARETVGIDLIRKLADEAFDDLNTRLINTPIHVNMKYVIPNISCNNINIKTSFSGYLYFDFCTFGMVSRHDIDSNLLHLLNSTITLNQSDLIVRVKYETDAEAFDVPSLVENIAVADLCTYQNVYSIHVPGKLAMYYRVNNLLLCTQVELTTHEYAKQRNREIKLHSSGHILGRNEYLTVKNNSIRVCSDRIEKSHRNRKKMTGRKNDEKINSKRRIKSSSLTGGTLCEEANGQSNFRDK</sequence>
<name>A0A8S3UI43_MYTED</name>
<evidence type="ECO:0000313" key="3">
    <source>
        <dbReference type="Proteomes" id="UP000683360"/>
    </source>
</evidence>